<dbReference type="PANTHER" id="PTHR13774">
    <property type="entry name" value="PHENAZINE BIOSYNTHESIS PROTEIN"/>
    <property type="match status" value="1"/>
</dbReference>
<dbReference type="InterPro" id="IPR003719">
    <property type="entry name" value="Phenazine_PhzF-like"/>
</dbReference>
<name>A0A4P7NG28_PYROR</name>
<dbReference type="Pfam" id="PF02567">
    <property type="entry name" value="PhzC-PhzF"/>
    <property type="match status" value="1"/>
</dbReference>
<evidence type="ECO:0000313" key="2">
    <source>
        <dbReference type="EMBL" id="QBZ60871.1"/>
    </source>
</evidence>
<evidence type="ECO:0000256" key="1">
    <source>
        <dbReference type="PIRSR" id="PIRSR016184-1"/>
    </source>
</evidence>
<dbReference type="SUPFAM" id="SSF54506">
    <property type="entry name" value="Diaminopimelate epimerase-like"/>
    <property type="match status" value="1"/>
</dbReference>
<feature type="active site" evidence="1">
    <location>
        <position position="77"/>
    </location>
</feature>
<dbReference type="EMBL" id="CP034207">
    <property type="protein sequence ID" value="QBZ60871.1"/>
    <property type="molecule type" value="Genomic_DNA"/>
</dbReference>
<dbReference type="GO" id="GO:0005737">
    <property type="term" value="C:cytoplasm"/>
    <property type="evidence" value="ECO:0007669"/>
    <property type="project" value="TreeGrafter"/>
</dbReference>
<evidence type="ECO:0000313" key="3">
    <source>
        <dbReference type="Proteomes" id="UP000294847"/>
    </source>
</evidence>
<evidence type="ECO:0008006" key="4">
    <source>
        <dbReference type="Google" id="ProtNLM"/>
    </source>
</evidence>
<dbReference type="NCBIfam" id="TIGR00654">
    <property type="entry name" value="PhzF_family"/>
    <property type="match status" value="1"/>
</dbReference>
<proteinExistence type="predicted"/>
<dbReference type="GO" id="GO:0016853">
    <property type="term" value="F:isomerase activity"/>
    <property type="evidence" value="ECO:0007669"/>
    <property type="project" value="TreeGrafter"/>
</dbReference>
<gene>
    <name evidence="2" type="ORF">PoMZ_07815</name>
</gene>
<dbReference type="Proteomes" id="UP000294847">
    <property type="component" value="Chromosome 4"/>
</dbReference>
<sequence length="342" mass="37409">MTNILLLCAATPSQQLNPLIKVSATPETMELSKVHLVSVFTASDSPETGGNLLPVVLDASALSEEDMRRIAREYGHEASFLIPLPEASSESQKADYQLRFFVPEHEMEMCGHATVGTTWLLGELGILRDDQKEVCYSTKSGLVRARRRQQEGRILVEVSQPRGWVTPVQDEALRREIAAVLGESAGDKINTESIQNACTSRAKTVVPMRDSAALDALKPNFSRMQALCEKLGSTGLYPYAPHNDNSSNVPTRNDSLVVHARQFPKASGYPEDAATGIAAAALSFALLENNVLGEDRSVVVRQGEAMGCPSEIRVRIEFDGEEAVCWIGGTVRHVKRFETNEN</sequence>
<dbReference type="AlphaFoldDB" id="A0A4P7NG28"/>
<dbReference type="PIRSF" id="PIRSF016184">
    <property type="entry name" value="PhzC_PhzF"/>
    <property type="match status" value="1"/>
</dbReference>
<organism evidence="2 3">
    <name type="scientific">Pyricularia oryzae</name>
    <name type="common">Rice blast fungus</name>
    <name type="synonym">Magnaporthe oryzae</name>
    <dbReference type="NCBI Taxonomy" id="318829"/>
    <lineage>
        <taxon>Eukaryota</taxon>
        <taxon>Fungi</taxon>
        <taxon>Dikarya</taxon>
        <taxon>Ascomycota</taxon>
        <taxon>Pezizomycotina</taxon>
        <taxon>Sordariomycetes</taxon>
        <taxon>Sordariomycetidae</taxon>
        <taxon>Magnaporthales</taxon>
        <taxon>Pyriculariaceae</taxon>
        <taxon>Pyricularia</taxon>
    </lineage>
</organism>
<accession>A0A4P7NG28</accession>
<protein>
    <recommendedName>
        <fullName evidence="4">Phenazine biosynthesis protein PhzF family</fullName>
    </recommendedName>
</protein>
<reference evidence="2 3" key="1">
    <citation type="journal article" date="2019" name="Mol. Biol. Evol.">
        <title>Blast fungal genomes show frequent chromosomal changes, gene gains and losses, and effector gene turnover.</title>
        <authorList>
            <person name="Gomez Luciano L.B."/>
            <person name="Jason Tsai I."/>
            <person name="Chuma I."/>
            <person name="Tosa Y."/>
            <person name="Chen Y.H."/>
            <person name="Li J.Y."/>
            <person name="Li M.Y."/>
            <person name="Jade Lu M.Y."/>
            <person name="Nakayashiki H."/>
            <person name="Li W.H."/>
        </authorList>
    </citation>
    <scope>NUCLEOTIDE SEQUENCE [LARGE SCALE GENOMIC DNA]</scope>
    <source>
        <strain evidence="2">MZ5-1-6</strain>
    </source>
</reference>
<dbReference type="Gene3D" id="3.10.310.10">
    <property type="entry name" value="Diaminopimelate Epimerase, Chain A, domain 1"/>
    <property type="match status" value="2"/>
</dbReference>